<accession>A0A0E0B9F2</accession>
<dbReference type="Proteomes" id="UP000026961">
    <property type="component" value="Chromosome 10"/>
</dbReference>
<proteinExistence type="predicted"/>
<reference evidence="1" key="2">
    <citation type="submission" date="2018-05" db="EMBL/GenBank/DDBJ databases">
        <title>OgluRS3 (Oryza glumaepatula Reference Sequence Version 3).</title>
        <authorList>
            <person name="Zhang J."/>
            <person name="Kudrna D."/>
            <person name="Lee S."/>
            <person name="Talag J."/>
            <person name="Welchert J."/>
            <person name="Wing R.A."/>
        </authorList>
    </citation>
    <scope>NUCLEOTIDE SEQUENCE [LARGE SCALE GENOMIC DNA]</scope>
</reference>
<dbReference type="AlphaFoldDB" id="A0A0E0B9F2"/>
<evidence type="ECO:0000313" key="1">
    <source>
        <dbReference type="EnsemblPlants" id="OGLUM10G06940.1"/>
    </source>
</evidence>
<dbReference type="HOGENOM" id="CLU_156845_0_0_1"/>
<protein>
    <submittedName>
        <fullName evidence="1">Uncharacterized protein</fullName>
    </submittedName>
</protein>
<reference evidence="1" key="1">
    <citation type="submission" date="2015-04" db="UniProtKB">
        <authorList>
            <consortium name="EnsemblPlants"/>
        </authorList>
    </citation>
    <scope>IDENTIFICATION</scope>
</reference>
<name>A0A0E0B9F2_9ORYZ</name>
<sequence>MGEGNGDEEAAGGKSILSQQNAAAVTHPNSYWRSLKEGLCEVQETGVGEALVMVVGIGGSRVAAEGEAGIVPRQFHGGGSSGITLEKHLIPAISNTDGTVLTVCKPPSKDSHSKVIDHGHRIRMPHHLRSWPQV</sequence>
<dbReference type="EnsemblPlants" id="OGLUM10G06940.1">
    <property type="protein sequence ID" value="OGLUM10G06940.1"/>
    <property type="gene ID" value="OGLUM10G06940"/>
</dbReference>
<dbReference type="Gramene" id="OGLUM10G06940.1">
    <property type="protein sequence ID" value="OGLUM10G06940.1"/>
    <property type="gene ID" value="OGLUM10G06940"/>
</dbReference>
<evidence type="ECO:0000313" key="2">
    <source>
        <dbReference type="Proteomes" id="UP000026961"/>
    </source>
</evidence>
<keyword evidence="2" id="KW-1185">Reference proteome</keyword>
<organism evidence="1">
    <name type="scientific">Oryza glumipatula</name>
    <dbReference type="NCBI Taxonomy" id="40148"/>
    <lineage>
        <taxon>Eukaryota</taxon>
        <taxon>Viridiplantae</taxon>
        <taxon>Streptophyta</taxon>
        <taxon>Embryophyta</taxon>
        <taxon>Tracheophyta</taxon>
        <taxon>Spermatophyta</taxon>
        <taxon>Magnoliopsida</taxon>
        <taxon>Liliopsida</taxon>
        <taxon>Poales</taxon>
        <taxon>Poaceae</taxon>
        <taxon>BOP clade</taxon>
        <taxon>Oryzoideae</taxon>
        <taxon>Oryzeae</taxon>
        <taxon>Oryzinae</taxon>
        <taxon>Oryza</taxon>
    </lineage>
</organism>